<proteinExistence type="predicted"/>
<reference evidence="2" key="2">
    <citation type="submission" date="2022-06" db="UniProtKB">
        <authorList>
            <consortium name="EnsemblMetazoa"/>
        </authorList>
    </citation>
    <scope>IDENTIFICATION</scope>
    <source>
        <strain evidence="2">PS312</strain>
    </source>
</reference>
<evidence type="ECO:0000256" key="1">
    <source>
        <dbReference type="SAM" id="MobiDB-lite"/>
    </source>
</evidence>
<gene>
    <name evidence="2" type="primary">WBGene00283876</name>
</gene>
<dbReference type="Proteomes" id="UP000005239">
    <property type="component" value="Unassembled WGS sequence"/>
</dbReference>
<evidence type="ECO:0000313" key="3">
    <source>
        <dbReference type="Proteomes" id="UP000005239"/>
    </source>
</evidence>
<organism evidence="2 3">
    <name type="scientific">Pristionchus pacificus</name>
    <name type="common">Parasitic nematode worm</name>
    <dbReference type="NCBI Taxonomy" id="54126"/>
    <lineage>
        <taxon>Eukaryota</taxon>
        <taxon>Metazoa</taxon>
        <taxon>Ecdysozoa</taxon>
        <taxon>Nematoda</taxon>
        <taxon>Chromadorea</taxon>
        <taxon>Rhabditida</taxon>
        <taxon>Rhabditina</taxon>
        <taxon>Diplogasteromorpha</taxon>
        <taxon>Diplogasteroidea</taxon>
        <taxon>Neodiplogasteridae</taxon>
        <taxon>Pristionchus</taxon>
    </lineage>
</organism>
<accession>A0A8R1V0N6</accession>
<feature type="compositionally biased region" description="Low complexity" evidence="1">
    <location>
        <begin position="48"/>
        <end position="58"/>
    </location>
</feature>
<keyword evidence="3" id="KW-1185">Reference proteome</keyword>
<sequence length="125" mass="13391">MNYEYEMPWNRPRIGPIPLGERDATTSSTSNELIVGSAPTKQNGGPGSSTTPTLSSSSFDMPRLGGSCSSTGSSGVISFAATPHSPSIFERTRQDRNSPDSATDIQIIGNRYFSTTLSQTKIQTR</sequence>
<protein>
    <submittedName>
        <fullName evidence="2">Uncharacterized protein</fullName>
    </submittedName>
</protein>
<accession>A0A2A6C499</accession>
<feature type="compositionally biased region" description="Low complexity" evidence="1">
    <location>
        <begin position="65"/>
        <end position="78"/>
    </location>
</feature>
<dbReference type="AlphaFoldDB" id="A0A2A6C499"/>
<dbReference type="EnsemblMetazoa" id="PPA45507.1">
    <property type="protein sequence ID" value="PPA45507.1"/>
    <property type="gene ID" value="WBGene00283876"/>
</dbReference>
<name>A0A2A6C499_PRIPA</name>
<evidence type="ECO:0000313" key="2">
    <source>
        <dbReference type="EnsemblMetazoa" id="PPA45507.1"/>
    </source>
</evidence>
<reference evidence="3" key="1">
    <citation type="journal article" date="2008" name="Nat. Genet.">
        <title>The Pristionchus pacificus genome provides a unique perspective on nematode lifestyle and parasitism.</title>
        <authorList>
            <person name="Dieterich C."/>
            <person name="Clifton S.W."/>
            <person name="Schuster L.N."/>
            <person name="Chinwalla A."/>
            <person name="Delehaunty K."/>
            <person name="Dinkelacker I."/>
            <person name="Fulton L."/>
            <person name="Fulton R."/>
            <person name="Godfrey J."/>
            <person name="Minx P."/>
            <person name="Mitreva M."/>
            <person name="Roeseler W."/>
            <person name="Tian H."/>
            <person name="Witte H."/>
            <person name="Yang S.P."/>
            <person name="Wilson R.K."/>
            <person name="Sommer R.J."/>
        </authorList>
    </citation>
    <scope>NUCLEOTIDE SEQUENCE [LARGE SCALE GENOMIC DNA]</scope>
    <source>
        <strain evidence="3">PS312</strain>
    </source>
</reference>
<feature type="region of interest" description="Disordered" evidence="1">
    <location>
        <begin position="1"/>
        <end position="107"/>
    </location>
</feature>